<evidence type="ECO:0000256" key="2">
    <source>
        <dbReference type="ARBA" id="ARBA00004319"/>
    </source>
</evidence>
<accession>A0A8B7U878</accession>
<evidence type="ECO:0000256" key="10">
    <source>
        <dbReference type="ARBA" id="ARBA00023180"/>
    </source>
</evidence>
<dbReference type="InterPro" id="IPR001179">
    <property type="entry name" value="PPIase_FKBP_dom"/>
</dbReference>
<sequence length="316" mass="35158">MDEGLLGVCIGERRRIVVPPHLGYGEEGRGNIPGSAVLVFDIHVIDFHNPSDSISITSHYKPPDCSVLSKKGDYLKYHYNASLLDGTLLDSTYDRDSTFNVFVGKGQLIAGMDQALVGMCVNERRFVTIPPKLAYGNEGVSGVIPPDSVLHFDVLLMDIWNSDDQVQIHTYFKPLSCPRTIQVSDFVRYHYNGTFLDGTLFDSSHNRMKTYDTYVGIGWLIPGMDKGLLGMCVGEKRIITIPPFLAYGEEGDGKDIPGQASLVFDVALLDLHNPKDSISIENKLVPENCERRSQSGDFLRYHYNGTLLDGTLFDSR</sequence>
<dbReference type="PROSITE" id="PS50059">
    <property type="entry name" value="FKBP_PPIASE"/>
    <property type="match status" value="3"/>
</dbReference>
<keyword evidence="10" id="KW-0325">Glycoprotein</keyword>
<dbReference type="InterPro" id="IPR046357">
    <property type="entry name" value="PPIase_dom_sf"/>
</dbReference>
<evidence type="ECO:0000256" key="3">
    <source>
        <dbReference type="ARBA" id="ARBA00013194"/>
    </source>
</evidence>
<dbReference type="Pfam" id="PF00254">
    <property type="entry name" value="FKBP_C"/>
    <property type="match status" value="3"/>
</dbReference>
<keyword evidence="11 13" id="KW-0413">Isomerase</keyword>
<name>A0A8B7U878_CASCN</name>
<dbReference type="EC" id="5.2.1.8" evidence="3 13"/>
<feature type="domain" description="PPIase FKBP-type" evidence="14">
    <location>
        <begin position="184"/>
        <end position="272"/>
    </location>
</feature>
<dbReference type="OrthoDB" id="1902587at2759"/>
<dbReference type="Gene3D" id="3.10.50.40">
    <property type="match status" value="4"/>
</dbReference>
<dbReference type="FunFam" id="3.10.50.40:FF:000002">
    <property type="entry name" value="Peptidylprolyl isomerase"/>
    <property type="match status" value="2"/>
</dbReference>
<evidence type="ECO:0000256" key="13">
    <source>
        <dbReference type="PROSITE-ProRule" id="PRU00277"/>
    </source>
</evidence>
<reference evidence="15" key="1">
    <citation type="submission" date="2025-08" db="UniProtKB">
        <authorList>
            <consortium name="RefSeq"/>
        </authorList>
    </citation>
    <scope>IDENTIFICATION</scope>
    <source>
        <tissue evidence="15">Leukocyte</tissue>
    </source>
</reference>
<evidence type="ECO:0000256" key="7">
    <source>
        <dbReference type="ARBA" id="ARBA00022824"/>
    </source>
</evidence>
<keyword evidence="9 13" id="KW-0697">Rotamase</keyword>
<proteinExistence type="predicted"/>
<evidence type="ECO:0000259" key="14">
    <source>
        <dbReference type="PROSITE" id="PS50059"/>
    </source>
</evidence>
<dbReference type="PANTHER" id="PTHR46046:SF2">
    <property type="entry name" value="PEPTIDYL-PROLYL CIS-TRANS ISOMERASE FKBP9"/>
    <property type="match status" value="1"/>
</dbReference>
<evidence type="ECO:0000256" key="9">
    <source>
        <dbReference type="ARBA" id="ARBA00023110"/>
    </source>
</evidence>
<comment type="catalytic activity">
    <reaction evidence="1 13">
        <text>[protein]-peptidylproline (omega=180) = [protein]-peptidylproline (omega=0)</text>
        <dbReference type="Rhea" id="RHEA:16237"/>
        <dbReference type="Rhea" id="RHEA-COMP:10747"/>
        <dbReference type="Rhea" id="RHEA-COMP:10748"/>
        <dbReference type="ChEBI" id="CHEBI:83833"/>
        <dbReference type="ChEBI" id="CHEBI:83834"/>
        <dbReference type="EC" id="5.2.1.8"/>
    </reaction>
</comment>
<keyword evidence="8" id="KW-0106">Calcium</keyword>
<evidence type="ECO:0000256" key="11">
    <source>
        <dbReference type="ARBA" id="ARBA00023235"/>
    </source>
</evidence>
<dbReference type="GO" id="GO:0003755">
    <property type="term" value="F:peptidyl-prolyl cis-trans isomerase activity"/>
    <property type="evidence" value="ECO:0007669"/>
    <property type="project" value="UniProtKB-KW"/>
</dbReference>
<dbReference type="PANTHER" id="PTHR46046">
    <property type="entry name" value="PEPTIDYLPROLYL ISOMERASE"/>
    <property type="match status" value="1"/>
</dbReference>
<keyword evidence="6" id="KW-0677">Repeat</keyword>
<dbReference type="GO" id="GO:0046872">
    <property type="term" value="F:metal ion binding"/>
    <property type="evidence" value="ECO:0007669"/>
    <property type="project" value="UniProtKB-KW"/>
</dbReference>
<evidence type="ECO:0000256" key="6">
    <source>
        <dbReference type="ARBA" id="ARBA00022737"/>
    </source>
</evidence>
<evidence type="ECO:0000256" key="1">
    <source>
        <dbReference type="ARBA" id="ARBA00000971"/>
    </source>
</evidence>
<dbReference type="RefSeq" id="XP_020015671.1">
    <property type="nucleotide sequence ID" value="XM_020160082.1"/>
</dbReference>
<organism evidence="15">
    <name type="scientific">Castor canadensis</name>
    <name type="common">American beaver</name>
    <dbReference type="NCBI Taxonomy" id="51338"/>
    <lineage>
        <taxon>Eukaryota</taxon>
        <taxon>Metazoa</taxon>
        <taxon>Chordata</taxon>
        <taxon>Craniata</taxon>
        <taxon>Vertebrata</taxon>
        <taxon>Euteleostomi</taxon>
        <taxon>Mammalia</taxon>
        <taxon>Eutheria</taxon>
        <taxon>Euarchontoglires</taxon>
        <taxon>Glires</taxon>
        <taxon>Rodentia</taxon>
        <taxon>Castorimorpha</taxon>
        <taxon>Castoridae</taxon>
        <taxon>Castor</taxon>
    </lineage>
</organism>
<comment type="function">
    <text evidence="12">PPIases accelerate the folding of proteins during protein synthesis.</text>
</comment>
<gene>
    <name evidence="15" type="primary">LOC109683978</name>
</gene>
<dbReference type="SUPFAM" id="SSF54534">
    <property type="entry name" value="FKBP-like"/>
    <property type="match status" value="4"/>
</dbReference>
<keyword evidence="5" id="KW-0732">Signal</keyword>
<protein>
    <recommendedName>
        <fullName evidence="3 13">peptidylprolyl isomerase</fullName>
        <ecNumber evidence="3 13">5.2.1.8</ecNumber>
    </recommendedName>
</protein>
<evidence type="ECO:0000256" key="12">
    <source>
        <dbReference type="ARBA" id="ARBA00055986"/>
    </source>
</evidence>
<dbReference type="AlphaFoldDB" id="A0A8B7U878"/>
<feature type="domain" description="PPIase FKBP-type" evidence="14">
    <location>
        <begin position="1"/>
        <end position="48"/>
    </location>
</feature>
<dbReference type="GO" id="GO:0005788">
    <property type="term" value="C:endoplasmic reticulum lumen"/>
    <property type="evidence" value="ECO:0007669"/>
    <property type="project" value="UniProtKB-SubCell"/>
</dbReference>
<evidence type="ECO:0000256" key="4">
    <source>
        <dbReference type="ARBA" id="ARBA00022723"/>
    </source>
</evidence>
<keyword evidence="4" id="KW-0479">Metal-binding</keyword>
<feature type="domain" description="PPIase FKBP-type" evidence="14">
    <location>
        <begin position="72"/>
        <end position="160"/>
    </location>
</feature>
<keyword evidence="7" id="KW-0256">Endoplasmic reticulum</keyword>
<dbReference type="InterPro" id="IPR051989">
    <property type="entry name" value="FKBP-like_isomerase"/>
</dbReference>
<dbReference type="KEGG" id="ccan:109683978"/>
<evidence type="ECO:0000256" key="5">
    <source>
        <dbReference type="ARBA" id="ARBA00022729"/>
    </source>
</evidence>
<evidence type="ECO:0000256" key="8">
    <source>
        <dbReference type="ARBA" id="ARBA00022837"/>
    </source>
</evidence>
<comment type="subcellular location">
    <subcellularLocation>
        <location evidence="2">Endoplasmic reticulum lumen</location>
    </subcellularLocation>
</comment>
<evidence type="ECO:0000313" key="15">
    <source>
        <dbReference type="RefSeq" id="XP_020015671.1"/>
    </source>
</evidence>
<dbReference type="CTD" id="11328"/>